<sequence length="77" mass="9153">MMKKQIVEDVNIEDAELKNKGLYQAMIEWVDSLSQEEVDAIFEKYGTAERIPGQCYSIHDEYVRQKELENKRKENRT</sequence>
<name>A0AAE4MGJ6_9EURY</name>
<evidence type="ECO:0000313" key="1">
    <source>
        <dbReference type="EMBL" id="MDV0446202.1"/>
    </source>
</evidence>
<dbReference type="AlphaFoldDB" id="A0AAE4MGJ6"/>
<evidence type="ECO:0000313" key="2">
    <source>
        <dbReference type="Proteomes" id="UP001271789"/>
    </source>
</evidence>
<gene>
    <name evidence="1" type="ORF">MsAg5_00290</name>
</gene>
<dbReference type="EMBL" id="JAWDKD010000002">
    <property type="protein sequence ID" value="MDV0446202.1"/>
    <property type="molecule type" value="Genomic_DNA"/>
</dbReference>
<protein>
    <submittedName>
        <fullName evidence="1">Uncharacterized protein</fullName>
    </submittedName>
</protein>
<proteinExistence type="predicted"/>
<dbReference type="Proteomes" id="UP001271789">
    <property type="component" value="Unassembled WGS sequence"/>
</dbReference>
<accession>A0AAE4MGJ6</accession>
<comment type="caution">
    <text evidence="1">The sequence shown here is derived from an EMBL/GenBank/DDBJ whole genome shotgun (WGS) entry which is preliminary data.</text>
</comment>
<reference evidence="1" key="1">
    <citation type="submission" date="2023-06" db="EMBL/GenBank/DDBJ databases">
        <title>Genome sequence of Methanosarcinaceae archaeon Ag5.</title>
        <authorList>
            <person name="Protasov E."/>
            <person name="Platt K."/>
            <person name="Poehlein A."/>
            <person name="Daniel R."/>
            <person name="Brune A."/>
        </authorList>
    </citation>
    <scope>NUCLEOTIDE SEQUENCE</scope>
    <source>
        <strain evidence="1">Ag5</strain>
    </source>
</reference>
<organism evidence="1 2">
    <name type="scientific">Methanolapillus africanus</name>
    <dbReference type="NCBI Taxonomy" id="3028297"/>
    <lineage>
        <taxon>Archaea</taxon>
        <taxon>Methanobacteriati</taxon>
        <taxon>Methanobacteriota</taxon>
        <taxon>Stenosarchaea group</taxon>
        <taxon>Methanomicrobia</taxon>
        <taxon>Methanosarcinales</taxon>
        <taxon>Methanosarcinaceae</taxon>
        <taxon>Methanolapillus</taxon>
    </lineage>
</organism>
<keyword evidence="2" id="KW-1185">Reference proteome</keyword>